<sequence>MPPRQAQSVHRCGAGGVHHWFAWAQRINRVSTRPCFLVMTIVTGLAPRVGITTVVIIGMREADGRAWGILSRTVQTQPTLVV</sequence>
<evidence type="ECO:0000313" key="1">
    <source>
        <dbReference type="EMBL" id="KAF2225849.1"/>
    </source>
</evidence>
<organism evidence="1 2">
    <name type="scientific">Elsinoe ampelina</name>
    <dbReference type="NCBI Taxonomy" id="302913"/>
    <lineage>
        <taxon>Eukaryota</taxon>
        <taxon>Fungi</taxon>
        <taxon>Dikarya</taxon>
        <taxon>Ascomycota</taxon>
        <taxon>Pezizomycotina</taxon>
        <taxon>Dothideomycetes</taxon>
        <taxon>Dothideomycetidae</taxon>
        <taxon>Myriangiales</taxon>
        <taxon>Elsinoaceae</taxon>
        <taxon>Elsinoe</taxon>
    </lineage>
</organism>
<gene>
    <name evidence="1" type="ORF">BDZ85DRAFT_72359</name>
</gene>
<reference evidence="2" key="1">
    <citation type="journal article" date="2020" name="Stud. Mycol.">
        <title>101 Dothideomycetes genomes: A test case for predicting lifestyles and emergence of pathogens.</title>
        <authorList>
            <person name="Haridas S."/>
            <person name="Albert R."/>
            <person name="Binder M."/>
            <person name="Bloem J."/>
            <person name="LaButti K."/>
            <person name="Salamov A."/>
            <person name="Andreopoulos B."/>
            <person name="Baker S."/>
            <person name="Barry K."/>
            <person name="Bills G."/>
            <person name="Bluhm B."/>
            <person name="Cannon C."/>
            <person name="Castanera R."/>
            <person name="Culley D."/>
            <person name="Daum C."/>
            <person name="Ezra D."/>
            <person name="Gonzalez J."/>
            <person name="Henrissat B."/>
            <person name="Kuo A."/>
            <person name="Liang C."/>
            <person name="Lipzen A."/>
            <person name="Lutzoni F."/>
            <person name="Magnuson J."/>
            <person name="Mondo S."/>
            <person name="Nolan M."/>
            <person name="Ohm R."/>
            <person name="Pangilinan J."/>
            <person name="Park H.-J."/>
            <person name="Ramirez L."/>
            <person name="Alfaro M."/>
            <person name="Sun H."/>
            <person name="Tritt A."/>
            <person name="Yoshinaga Y."/>
            <person name="Zwiers L.-H."/>
            <person name="Turgeon B."/>
            <person name="Goodwin S."/>
            <person name="Spatafora J."/>
            <person name="Crous P."/>
            <person name="Grigoriev I."/>
        </authorList>
    </citation>
    <scope>NUCLEOTIDE SEQUENCE [LARGE SCALE GENOMIC DNA]</scope>
    <source>
        <strain evidence="2">CECT 20119</strain>
    </source>
</reference>
<proteinExistence type="predicted"/>
<keyword evidence="2" id="KW-1185">Reference proteome</keyword>
<dbReference type="EMBL" id="ML992503">
    <property type="protein sequence ID" value="KAF2225849.1"/>
    <property type="molecule type" value="Genomic_DNA"/>
</dbReference>
<protein>
    <submittedName>
        <fullName evidence="1">Uncharacterized protein</fullName>
    </submittedName>
</protein>
<dbReference type="Proteomes" id="UP000799538">
    <property type="component" value="Unassembled WGS sequence"/>
</dbReference>
<accession>A0A6A6GJT3</accession>
<name>A0A6A6GJT3_9PEZI</name>
<dbReference type="AlphaFoldDB" id="A0A6A6GJT3"/>
<evidence type="ECO:0000313" key="2">
    <source>
        <dbReference type="Proteomes" id="UP000799538"/>
    </source>
</evidence>